<dbReference type="FunFam" id="3.30.70.250:FF:000001">
    <property type="entry name" value="Malonyl CoA-acyl carrier protein transacylase"/>
    <property type="match status" value="1"/>
</dbReference>
<evidence type="ECO:0000313" key="8">
    <source>
        <dbReference type="Proteomes" id="UP000003529"/>
    </source>
</evidence>
<evidence type="ECO:0000259" key="6">
    <source>
        <dbReference type="SMART" id="SM00827"/>
    </source>
</evidence>
<comment type="similarity">
    <text evidence="4">Belongs to the fabD family.</text>
</comment>
<feature type="domain" description="Malonyl-CoA:ACP transacylase (MAT)" evidence="6">
    <location>
        <begin position="13"/>
        <end position="312"/>
    </location>
</feature>
<dbReference type="SUPFAM" id="SSF55048">
    <property type="entry name" value="Probable ACP-binding domain of malonyl-CoA ACP transacylase"/>
    <property type="match status" value="1"/>
</dbReference>
<keyword evidence="2 4" id="KW-0012">Acyltransferase</keyword>
<dbReference type="InterPro" id="IPR016035">
    <property type="entry name" value="Acyl_Trfase/lysoPLipase"/>
</dbReference>
<dbReference type="PANTHER" id="PTHR42681:SF1">
    <property type="entry name" value="MALONYL-COA-ACYL CARRIER PROTEIN TRANSACYLASE, MITOCHONDRIAL"/>
    <property type="match status" value="1"/>
</dbReference>
<reference evidence="7" key="1">
    <citation type="submission" date="2009-04" db="EMBL/GenBank/DDBJ databases">
        <authorList>
            <person name="Weinstock G."/>
            <person name="Sodergren E."/>
            <person name="Clifton S."/>
            <person name="Fulton L."/>
            <person name="Fulton B."/>
            <person name="Courtney L."/>
            <person name="Fronick C."/>
            <person name="Harrison M."/>
            <person name="Strong C."/>
            <person name="Farmer C."/>
            <person name="Delahaunty K."/>
            <person name="Markovic C."/>
            <person name="Hall O."/>
            <person name="Minx P."/>
            <person name="Tomlinson C."/>
            <person name="Mitreva M."/>
            <person name="Nelson J."/>
            <person name="Hou S."/>
            <person name="Wollam A."/>
            <person name="Pepin K.H."/>
            <person name="Johnson M."/>
            <person name="Bhonagiri V."/>
            <person name="Nash W.E."/>
            <person name="Warren W."/>
            <person name="Chinwalla A."/>
            <person name="Mardis E.R."/>
            <person name="Wilson R.K."/>
        </authorList>
    </citation>
    <scope>NUCLEOTIDE SEQUENCE [LARGE SCALE GENOMIC DNA]</scope>
    <source>
        <strain evidence="7">ATCC 17748</strain>
    </source>
</reference>
<name>C4FQ34_9FIRM</name>
<dbReference type="Gene3D" id="3.30.70.250">
    <property type="entry name" value="Malonyl-CoA ACP transacylase, ACP-binding"/>
    <property type="match status" value="1"/>
</dbReference>
<gene>
    <name evidence="7" type="primary">fabD</name>
    <name evidence="7" type="ORF">VEIDISOL_01382</name>
</gene>
<dbReference type="PIRSF" id="PIRSF000446">
    <property type="entry name" value="Mct"/>
    <property type="match status" value="1"/>
</dbReference>
<dbReference type="SUPFAM" id="SSF52151">
    <property type="entry name" value="FabD/lysophospholipase-like"/>
    <property type="match status" value="1"/>
</dbReference>
<dbReference type="InterPro" id="IPR050858">
    <property type="entry name" value="Mal-CoA-ACP_Trans/PKS_FabD"/>
</dbReference>
<sequence>MVNKEALMKTAFVFPGQGSQKVGMLQDLYNAYPIVKQRFEEADEALGYSISKLCFEGPDTELVKTANTQPAILTASVACYEVLKEQGFTPDIVGGHSLGEYSALVAAGVLNFKDAVYVVHKRGEYMQEAVPLGKGAMAAILALPREQVVEICKEVNDSVGSVQAVNFNCPGQIVIAGETAAVETAAEKMKEAGAKRAVMLPVSAPFHSRLMEPAALRLKEELDKIQVSDAQIPVVANVTGKILTNANDIKESLVTQAANPVLWEDCVAEMVNFGVTRFVEVGPGKVLTGFTKKINKDMELANVEDIASLEKTLEFLKGVR</sequence>
<dbReference type="EMBL" id="ACIK02000010">
    <property type="protein sequence ID" value="EEP65502.1"/>
    <property type="molecule type" value="Genomic_DNA"/>
</dbReference>
<dbReference type="eggNOG" id="COG0331">
    <property type="taxonomic scope" value="Bacteria"/>
</dbReference>
<dbReference type="InterPro" id="IPR024925">
    <property type="entry name" value="Malonyl_CoA-ACP_transAc"/>
</dbReference>
<dbReference type="InterPro" id="IPR004410">
    <property type="entry name" value="Malonyl_CoA-ACP_transAc_FabD"/>
</dbReference>
<evidence type="ECO:0000313" key="7">
    <source>
        <dbReference type="EMBL" id="EEP65502.1"/>
    </source>
</evidence>
<dbReference type="InterPro" id="IPR014043">
    <property type="entry name" value="Acyl_transferase_dom"/>
</dbReference>
<dbReference type="GO" id="GO:0006633">
    <property type="term" value="P:fatty acid biosynthetic process"/>
    <property type="evidence" value="ECO:0007669"/>
    <property type="project" value="TreeGrafter"/>
</dbReference>
<dbReference type="PANTHER" id="PTHR42681">
    <property type="entry name" value="MALONYL-COA-ACYL CARRIER PROTEIN TRANSACYLASE, MITOCHONDRIAL"/>
    <property type="match status" value="1"/>
</dbReference>
<keyword evidence="1 4" id="KW-0808">Transferase</keyword>
<evidence type="ECO:0000256" key="2">
    <source>
        <dbReference type="ARBA" id="ARBA00023315"/>
    </source>
</evidence>
<comment type="caution">
    <text evidence="7">The sequence shown here is derived from an EMBL/GenBank/DDBJ whole genome shotgun (WGS) entry which is preliminary data.</text>
</comment>
<protein>
    <recommendedName>
        <fullName evidence="4">Malonyl CoA-acyl carrier protein transacylase</fullName>
        <ecNumber evidence="4">2.3.1.39</ecNumber>
    </recommendedName>
</protein>
<dbReference type="Proteomes" id="UP000003529">
    <property type="component" value="Unassembled WGS sequence"/>
</dbReference>
<feature type="active site" evidence="5">
    <location>
        <position position="207"/>
    </location>
</feature>
<dbReference type="Pfam" id="PF00698">
    <property type="entry name" value="Acyl_transf_1"/>
    <property type="match status" value="1"/>
</dbReference>
<organism evidence="7 8">
    <name type="scientific">Veillonella dispar ATCC 17748</name>
    <dbReference type="NCBI Taxonomy" id="546273"/>
    <lineage>
        <taxon>Bacteria</taxon>
        <taxon>Bacillati</taxon>
        <taxon>Bacillota</taxon>
        <taxon>Negativicutes</taxon>
        <taxon>Veillonellales</taxon>
        <taxon>Veillonellaceae</taxon>
        <taxon>Veillonella</taxon>
    </lineage>
</organism>
<accession>C4FQ34</accession>
<dbReference type="InterPro" id="IPR001227">
    <property type="entry name" value="Ac_transferase_dom_sf"/>
</dbReference>
<comment type="catalytic activity">
    <reaction evidence="3 4">
        <text>holo-[ACP] + malonyl-CoA = malonyl-[ACP] + CoA</text>
        <dbReference type="Rhea" id="RHEA:41792"/>
        <dbReference type="Rhea" id="RHEA-COMP:9623"/>
        <dbReference type="Rhea" id="RHEA-COMP:9685"/>
        <dbReference type="ChEBI" id="CHEBI:57287"/>
        <dbReference type="ChEBI" id="CHEBI:57384"/>
        <dbReference type="ChEBI" id="CHEBI:64479"/>
        <dbReference type="ChEBI" id="CHEBI:78449"/>
        <dbReference type="EC" id="2.3.1.39"/>
    </reaction>
</comment>
<keyword evidence="8" id="KW-1185">Reference proteome</keyword>
<dbReference type="GO" id="GO:0005829">
    <property type="term" value="C:cytosol"/>
    <property type="evidence" value="ECO:0007669"/>
    <property type="project" value="TreeGrafter"/>
</dbReference>
<evidence type="ECO:0000256" key="5">
    <source>
        <dbReference type="PIRSR" id="PIRSR000446-1"/>
    </source>
</evidence>
<feature type="active site" evidence="5">
    <location>
        <position position="97"/>
    </location>
</feature>
<dbReference type="GO" id="GO:0004314">
    <property type="term" value="F:[acyl-carrier-protein] S-malonyltransferase activity"/>
    <property type="evidence" value="ECO:0007669"/>
    <property type="project" value="UniProtKB-EC"/>
</dbReference>
<dbReference type="Gene3D" id="3.40.366.10">
    <property type="entry name" value="Malonyl-Coenzyme A Acyl Carrier Protein, domain 2"/>
    <property type="match status" value="1"/>
</dbReference>
<dbReference type="EC" id="2.3.1.39" evidence="4"/>
<dbReference type="AlphaFoldDB" id="C4FQ34"/>
<evidence type="ECO:0000256" key="1">
    <source>
        <dbReference type="ARBA" id="ARBA00022679"/>
    </source>
</evidence>
<dbReference type="HOGENOM" id="CLU_030558_0_1_9"/>
<dbReference type="InterPro" id="IPR016036">
    <property type="entry name" value="Malonyl_transacylase_ACP-bd"/>
</dbReference>
<proteinExistence type="inferred from homology"/>
<dbReference type="NCBIfam" id="TIGR00128">
    <property type="entry name" value="fabD"/>
    <property type="match status" value="1"/>
</dbReference>
<evidence type="ECO:0000256" key="4">
    <source>
        <dbReference type="PIRNR" id="PIRNR000446"/>
    </source>
</evidence>
<evidence type="ECO:0000256" key="3">
    <source>
        <dbReference type="ARBA" id="ARBA00048462"/>
    </source>
</evidence>
<dbReference type="SMART" id="SM00827">
    <property type="entry name" value="PKS_AT"/>
    <property type="match status" value="1"/>
</dbReference>